<reference evidence="1 2" key="1">
    <citation type="submission" date="2016-08" db="EMBL/GenBank/DDBJ databases">
        <title>Genome sequence of Clavibacter michiganensis subsp. michiganensis strain CASJ007.</title>
        <authorList>
            <person name="Thapa S.P."/>
            <person name="Coaker G."/>
        </authorList>
    </citation>
    <scope>NUCLEOTIDE SEQUENCE [LARGE SCALE GENOMIC DNA]</scope>
    <source>
        <strain evidence="1">CASJ007</strain>
    </source>
</reference>
<evidence type="ECO:0000313" key="1">
    <source>
        <dbReference type="EMBL" id="OUE02642.1"/>
    </source>
</evidence>
<name>A0A251XIK2_CLAMM</name>
<organism evidence="1 2">
    <name type="scientific">Clavibacter michiganensis subsp. michiganensis</name>
    <dbReference type="NCBI Taxonomy" id="33013"/>
    <lineage>
        <taxon>Bacteria</taxon>
        <taxon>Bacillati</taxon>
        <taxon>Actinomycetota</taxon>
        <taxon>Actinomycetes</taxon>
        <taxon>Micrococcales</taxon>
        <taxon>Microbacteriaceae</taxon>
        <taxon>Clavibacter</taxon>
    </lineage>
</organism>
<keyword evidence="2" id="KW-1185">Reference proteome</keyword>
<protein>
    <submittedName>
        <fullName evidence="1">Uncharacterized protein</fullName>
    </submittedName>
</protein>
<sequence length="41" mass="4353">MLNDTTTRSTSVMSVVLGVPNHDVKMPLLGPAARNTTSRIA</sequence>
<proteinExistence type="predicted"/>
<gene>
    <name evidence="1" type="ORF">CMMCAS07_11530</name>
</gene>
<comment type="caution">
    <text evidence="1">The sequence shown here is derived from an EMBL/GenBank/DDBJ whole genome shotgun (WGS) entry which is preliminary data.</text>
</comment>
<dbReference type="Proteomes" id="UP000195062">
    <property type="component" value="Unassembled WGS sequence"/>
</dbReference>
<dbReference type="EMBL" id="MDHH01000002">
    <property type="protein sequence ID" value="OUE02642.1"/>
    <property type="molecule type" value="Genomic_DNA"/>
</dbReference>
<evidence type="ECO:0000313" key="2">
    <source>
        <dbReference type="Proteomes" id="UP000195062"/>
    </source>
</evidence>
<accession>A0A251XIK2</accession>
<dbReference type="AlphaFoldDB" id="A0A251XIK2"/>